<sequence length="414" mass="46754">MDKPKRPKAFKKIKDDPIFDCGIGLNRPHTISNFQFSSNDDSLKYERKNKSRNSHGGSSKHKHRASSGVEFSSKILAPSPRKLCMLNFTGHILGSEQSSSTIRSSERSRESSPENSGKSEDDAARLELMDIVCNFRSFSRRLDLNTNPDALADTFTDTCSVTTEEVSGSSCSRSFRDFPLAHSPICRTGNTLPKNHGFRLYFDSGKSYERSFTNGARSGTPECLQPIGFDNPNGTSDIDKDGAIFKEVTNNSKIIYNEANKTFEYKPEFGIRNKDELLHMLEKNQGRGGISVRELKDSYIDISKAIQELKQDKKILTMDNKDGTPRVLFCNTDSENSKLSIDQEFKDIWTTLRVPDETDLEFEMNKAGLKQMEVFRTKSATDADAPREMKKSRKFKITNTHLEGIDLTQDYVPK</sequence>
<dbReference type="AlphaFoldDB" id="A0A1R1PK31"/>
<comment type="caution">
    <text evidence="4">The sequence shown here is derived from an EMBL/GenBank/DDBJ whole genome shotgun (WGS) entry which is preliminary data.</text>
</comment>
<evidence type="ECO:0000256" key="1">
    <source>
        <dbReference type="SAM" id="MobiDB-lite"/>
    </source>
</evidence>
<feature type="domain" description="Transcription initiation factor IIE subunit beta E-tether" evidence="3">
    <location>
        <begin position="340"/>
        <end position="370"/>
    </location>
</feature>
<protein>
    <submittedName>
        <fullName evidence="4">Transcription initiation factor IIE subunit beta</fullName>
    </submittedName>
</protein>
<dbReference type="InterPro" id="IPR040501">
    <property type="entry name" value="TFA2_Winged_2"/>
</dbReference>
<organism evidence="4 5">
    <name type="scientific">Zancudomyces culisetae</name>
    <name type="common">Gut fungus</name>
    <name type="synonym">Smittium culisetae</name>
    <dbReference type="NCBI Taxonomy" id="1213189"/>
    <lineage>
        <taxon>Eukaryota</taxon>
        <taxon>Fungi</taxon>
        <taxon>Fungi incertae sedis</taxon>
        <taxon>Zoopagomycota</taxon>
        <taxon>Kickxellomycotina</taxon>
        <taxon>Harpellomycetes</taxon>
        <taxon>Harpellales</taxon>
        <taxon>Legeriomycetaceae</taxon>
        <taxon>Zancudomyces</taxon>
    </lineage>
</organism>
<keyword evidence="5" id="KW-1185">Reference proteome</keyword>
<dbReference type="Proteomes" id="UP000188320">
    <property type="component" value="Unassembled WGS sequence"/>
</dbReference>
<dbReference type="GO" id="GO:0003743">
    <property type="term" value="F:translation initiation factor activity"/>
    <property type="evidence" value="ECO:0007669"/>
    <property type="project" value="UniProtKB-KW"/>
</dbReference>
<dbReference type="EMBL" id="LSSK01000928">
    <property type="protein sequence ID" value="OMH81314.1"/>
    <property type="molecule type" value="Genomic_DNA"/>
</dbReference>
<dbReference type="InterPro" id="IPR016656">
    <property type="entry name" value="TFIIE-bsu"/>
</dbReference>
<dbReference type="PANTHER" id="PTHR12716:SF8">
    <property type="entry name" value="TRANSCRIPTION INITIATION FACTOR IIE SUBUNIT BETA"/>
    <property type="match status" value="1"/>
</dbReference>
<name>A0A1R1PK31_ZANCU</name>
<feature type="region of interest" description="Disordered" evidence="1">
    <location>
        <begin position="96"/>
        <end position="123"/>
    </location>
</feature>
<dbReference type="GO" id="GO:0005673">
    <property type="term" value="C:transcription factor TFIIE complex"/>
    <property type="evidence" value="ECO:0007669"/>
    <property type="project" value="InterPro"/>
</dbReference>
<feature type="domain" description="TFA2 Winged helix" evidence="2">
    <location>
        <begin position="272"/>
        <end position="331"/>
    </location>
</feature>
<feature type="compositionally biased region" description="Basic and acidic residues" evidence="1">
    <location>
        <begin position="104"/>
        <end position="123"/>
    </location>
</feature>
<proteinExistence type="predicted"/>
<keyword evidence="4" id="KW-0396">Initiation factor</keyword>
<dbReference type="Pfam" id="PF18121">
    <property type="entry name" value="TFA2_Winged_2"/>
    <property type="match status" value="1"/>
</dbReference>
<dbReference type="InterPro" id="IPR054600">
    <property type="entry name" value="TFA2_E-tether"/>
</dbReference>
<reference evidence="5" key="1">
    <citation type="submission" date="2017-01" db="EMBL/GenBank/DDBJ databases">
        <authorList>
            <person name="Wang Y."/>
            <person name="White M."/>
            <person name="Kvist S."/>
            <person name="Moncalvo J.-M."/>
        </authorList>
    </citation>
    <scope>NUCLEOTIDE SEQUENCE [LARGE SCALE GENOMIC DNA]</scope>
    <source>
        <strain evidence="5">COL-18-3</strain>
    </source>
</reference>
<evidence type="ECO:0000259" key="2">
    <source>
        <dbReference type="Pfam" id="PF18121"/>
    </source>
</evidence>
<accession>A0A1R1PK31</accession>
<dbReference type="PANTHER" id="PTHR12716">
    <property type="entry name" value="TRANSCRIPTION INITIATION FACTOR IIE, BETA SUBUNIT"/>
    <property type="match status" value="1"/>
</dbReference>
<evidence type="ECO:0000259" key="3">
    <source>
        <dbReference type="Pfam" id="PF22254"/>
    </source>
</evidence>
<feature type="compositionally biased region" description="Basic residues" evidence="1">
    <location>
        <begin position="49"/>
        <end position="65"/>
    </location>
</feature>
<evidence type="ECO:0000313" key="5">
    <source>
        <dbReference type="Proteomes" id="UP000188320"/>
    </source>
</evidence>
<gene>
    <name evidence="4" type="ORF">AX774_g5227</name>
</gene>
<feature type="region of interest" description="Disordered" evidence="1">
    <location>
        <begin position="46"/>
        <end position="72"/>
    </location>
</feature>
<dbReference type="GO" id="GO:0001097">
    <property type="term" value="F:TFIIH-class transcription factor complex binding"/>
    <property type="evidence" value="ECO:0007669"/>
    <property type="project" value="TreeGrafter"/>
</dbReference>
<evidence type="ECO:0000313" key="4">
    <source>
        <dbReference type="EMBL" id="OMH81314.1"/>
    </source>
</evidence>
<keyword evidence="4" id="KW-0648">Protein biosynthesis</keyword>
<dbReference type="OrthoDB" id="3907302at2759"/>
<dbReference type="Pfam" id="PF22254">
    <property type="entry name" value="TFA2_E-tether"/>
    <property type="match status" value="1"/>
</dbReference>
<dbReference type="GO" id="GO:0006367">
    <property type="term" value="P:transcription initiation at RNA polymerase II promoter"/>
    <property type="evidence" value="ECO:0007669"/>
    <property type="project" value="InterPro"/>
</dbReference>